<evidence type="ECO:0000313" key="2">
    <source>
        <dbReference type="EMBL" id="KAK7391717.1"/>
    </source>
</evidence>
<accession>A0AAN9XGG6</accession>
<sequence length="86" mass="9327">MTGGSTERLADSLQANGYLPPVDYDETRKSGLQNATQHERLERGTTKALGSTKMAQYGVQDVQIRQRAAEVNRAGLFTGSGQAKKD</sequence>
<organism evidence="2 3">
    <name type="scientific">Psophocarpus tetragonolobus</name>
    <name type="common">Winged bean</name>
    <name type="synonym">Dolichos tetragonolobus</name>
    <dbReference type="NCBI Taxonomy" id="3891"/>
    <lineage>
        <taxon>Eukaryota</taxon>
        <taxon>Viridiplantae</taxon>
        <taxon>Streptophyta</taxon>
        <taxon>Embryophyta</taxon>
        <taxon>Tracheophyta</taxon>
        <taxon>Spermatophyta</taxon>
        <taxon>Magnoliopsida</taxon>
        <taxon>eudicotyledons</taxon>
        <taxon>Gunneridae</taxon>
        <taxon>Pentapetalae</taxon>
        <taxon>rosids</taxon>
        <taxon>fabids</taxon>
        <taxon>Fabales</taxon>
        <taxon>Fabaceae</taxon>
        <taxon>Papilionoideae</taxon>
        <taxon>50 kb inversion clade</taxon>
        <taxon>NPAAA clade</taxon>
        <taxon>indigoferoid/millettioid clade</taxon>
        <taxon>Phaseoleae</taxon>
        <taxon>Psophocarpus</taxon>
    </lineage>
</organism>
<gene>
    <name evidence="2" type="ORF">VNO78_20136</name>
</gene>
<name>A0AAN9XGG6_PSOTE</name>
<protein>
    <submittedName>
        <fullName evidence="2">Uncharacterized protein</fullName>
    </submittedName>
</protein>
<feature type="region of interest" description="Disordered" evidence="1">
    <location>
        <begin position="1"/>
        <end position="27"/>
    </location>
</feature>
<reference evidence="2 3" key="1">
    <citation type="submission" date="2024-01" db="EMBL/GenBank/DDBJ databases">
        <title>The genomes of 5 underutilized Papilionoideae crops provide insights into root nodulation and disease resistanc.</title>
        <authorList>
            <person name="Jiang F."/>
        </authorList>
    </citation>
    <scope>NUCLEOTIDE SEQUENCE [LARGE SCALE GENOMIC DNA]</scope>
    <source>
        <strain evidence="2">DUOXIRENSHENG_FW03</strain>
        <tissue evidence="2">Leaves</tissue>
    </source>
</reference>
<evidence type="ECO:0000313" key="3">
    <source>
        <dbReference type="Proteomes" id="UP001386955"/>
    </source>
</evidence>
<comment type="caution">
    <text evidence="2">The sequence shown here is derived from an EMBL/GenBank/DDBJ whole genome shotgun (WGS) entry which is preliminary data.</text>
</comment>
<dbReference type="EMBL" id="JAYMYS010000005">
    <property type="protein sequence ID" value="KAK7391717.1"/>
    <property type="molecule type" value="Genomic_DNA"/>
</dbReference>
<proteinExistence type="predicted"/>
<dbReference type="Proteomes" id="UP001386955">
    <property type="component" value="Unassembled WGS sequence"/>
</dbReference>
<dbReference type="AlphaFoldDB" id="A0AAN9XGG6"/>
<evidence type="ECO:0000256" key="1">
    <source>
        <dbReference type="SAM" id="MobiDB-lite"/>
    </source>
</evidence>
<keyword evidence="3" id="KW-1185">Reference proteome</keyword>